<dbReference type="InterPro" id="IPR008327">
    <property type="entry name" value="Sig_transdc_resp-reg_antiterm"/>
</dbReference>
<dbReference type="PROSITE" id="PS50921">
    <property type="entry name" value="ANTAR"/>
    <property type="match status" value="1"/>
</dbReference>
<dbReference type="Pfam" id="PF03861">
    <property type="entry name" value="ANTAR"/>
    <property type="match status" value="1"/>
</dbReference>
<keyword evidence="5" id="KW-1185">Reference proteome</keyword>
<feature type="modified residue" description="4-aspartylphosphate" evidence="1">
    <location>
        <position position="57"/>
    </location>
</feature>
<dbReference type="AlphaFoldDB" id="A0A848BE98"/>
<dbReference type="Gene3D" id="1.10.10.10">
    <property type="entry name" value="Winged helix-like DNA-binding domain superfamily/Winged helix DNA-binding domain"/>
    <property type="match status" value="1"/>
</dbReference>
<dbReference type="RefSeq" id="WP_019541699.1">
    <property type="nucleotide sequence ID" value="NZ_DBGAXS010000054.1"/>
</dbReference>
<dbReference type="Proteomes" id="UP000543804">
    <property type="component" value="Unassembled WGS sequence"/>
</dbReference>
<evidence type="ECO:0000313" key="4">
    <source>
        <dbReference type="EMBL" id="NMD99537.1"/>
    </source>
</evidence>
<accession>A0A848BE98</accession>
<dbReference type="EMBL" id="JABAFA010000036">
    <property type="protein sequence ID" value="NMD99537.1"/>
    <property type="molecule type" value="Genomic_DNA"/>
</dbReference>
<keyword evidence="1" id="KW-0597">Phosphoprotein</keyword>
<dbReference type="PANTHER" id="PTHR43367">
    <property type="match status" value="1"/>
</dbReference>
<sequence length="193" mass="21823">MKKKSLRIVIADNESIIRMDLREMLEDAGHEIVGEAVDGWHAVETTRARRPDLVIMDIKMPEMDGITAAKKISDEGIAPVLLLTAYSQPEIVERAKNSGVLAYLVKPVKESNLFPAMEIALSRWEEMQDLSAELDKVRDTLEMRKTLDRAKGVLMAVHHLTEKEAYRRIQQYAMAKRLTVKEVAEAIVRAAVK</sequence>
<dbReference type="InterPro" id="IPR001789">
    <property type="entry name" value="Sig_transdc_resp-reg_receiver"/>
</dbReference>
<dbReference type="InterPro" id="IPR036388">
    <property type="entry name" value="WH-like_DNA-bd_sf"/>
</dbReference>
<feature type="domain" description="Response regulatory" evidence="2">
    <location>
        <begin position="7"/>
        <end position="121"/>
    </location>
</feature>
<protein>
    <submittedName>
        <fullName evidence="4">Response regulator</fullName>
    </submittedName>
</protein>
<gene>
    <name evidence="4" type="ORF">HF878_08685</name>
</gene>
<comment type="caution">
    <text evidence="4">The sequence shown here is derived from an EMBL/GenBank/DDBJ whole genome shotgun (WGS) entry which is preliminary data.</text>
</comment>
<proteinExistence type="predicted"/>
<dbReference type="PROSITE" id="PS50110">
    <property type="entry name" value="RESPONSE_REGULATORY"/>
    <property type="match status" value="1"/>
</dbReference>
<dbReference type="InterPro" id="IPR005561">
    <property type="entry name" value="ANTAR"/>
</dbReference>
<dbReference type="Gene3D" id="3.40.50.2300">
    <property type="match status" value="1"/>
</dbReference>
<dbReference type="SMART" id="SM00448">
    <property type="entry name" value="REC"/>
    <property type="match status" value="1"/>
</dbReference>
<evidence type="ECO:0000259" key="3">
    <source>
        <dbReference type="PROSITE" id="PS50921"/>
    </source>
</evidence>
<dbReference type="Pfam" id="PF00072">
    <property type="entry name" value="Response_reg"/>
    <property type="match status" value="1"/>
</dbReference>
<dbReference type="GO" id="GO:0000160">
    <property type="term" value="P:phosphorelay signal transduction system"/>
    <property type="evidence" value="ECO:0007669"/>
    <property type="project" value="InterPro"/>
</dbReference>
<organism evidence="4 5">
    <name type="scientific">Selenomonas bovis</name>
    <dbReference type="NCBI Taxonomy" id="416586"/>
    <lineage>
        <taxon>Bacteria</taxon>
        <taxon>Bacillati</taxon>
        <taxon>Bacillota</taxon>
        <taxon>Negativicutes</taxon>
        <taxon>Selenomonadales</taxon>
        <taxon>Selenomonadaceae</taxon>
        <taxon>Selenomonas</taxon>
    </lineage>
</organism>
<dbReference type="SUPFAM" id="SSF52172">
    <property type="entry name" value="CheY-like"/>
    <property type="match status" value="1"/>
</dbReference>
<evidence type="ECO:0000313" key="5">
    <source>
        <dbReference type="Proteomes" id="UP000543804"/>
    </source>
</evidence>
<evidence type="ECO:0000256" key="1">
    <source>
        <dbReference type="PROSITE-ProRule" id="PRU00169"/>
    </source>
</evidence>
<feature type="domain" description="ANTAR" evidence="3">
    <location>
        <begin position="127"/>
        <end position="188"/>
    </location>
</feature>
<dbReference type="SMART" id="SM01012">
    <property type="entry name" value="ANTAR"/>
    <property type="match status" value="1"/>
</dbReference>
<reference evidence="4 5" key="1">
    <citation type="submission" date="2020-04" db="EMBL/GenBank/DDBJ databases">
        <authorList>
            <person name="Hitch T.C.A."/>
            <person name="Wylensek D."/>
            <person name="Clavel T."/>
        </authorList>
    </citation>
    <scope>NUCLEOTIDE SEQUENCE [LARGE SCALE GENOMIC DNA]</scope>
    <source>
        <strain evidence="4 5">PG-130-P53-12</strain>
    </source>
</reference>
<dbReference type="InterPro" id="IPR011006">
    <property type="entry name" value="CheY-like_superfamily"/>
</dbReference>
<dbReference type="GO" id="GO:0003723">
    <property type="term" value="F:RNA binding"/>
    <property type="evidence" value="ECO:0007669"/>
    <property type="project" value="InterPro"/>
</dbReference>
<evidence type="ECO:0000259" key="2">
    <source>
        <dbReference type="PROSITE" id="PS50110"/>
    </source>
</evidence>
<dbReference type="PANTHER" id="PTHR43367:SF1">
    <property type="entry name" value="TWO-COMPONENT RESPONSE REGULATOR-LIKE APRR6-RELATED"/>
    <property type="match status" value="1"/>
</dbReference>
<name>A0A848BE98_9FIRM</name>
<dbReference type="PIRSF" id="PIRSF036382">
    <property type="entry name" value="RR_antiterm"/>
    <property type="match status" value="1"/>
</dbReference>